<accession>A0A8S5L9Z1</accession>
<sequence>MKIDLKTFNTILIESINEVLLGADDSFTPYSEKEREQNFKGLELMRNTSYDIYKAWRNKELKKGRKPVELGWETFKKEAGHLLKTW</sequence>
<reference evidence="1" key="1">
    <citation type="journal article" date="2021" name="Proc. Natl. Acad. Sci. U.S.A.">
        <title>A Catalog of Tens of Thousands of Viruses from Human Metagenomes Reveals Hidden Associations with Chronic Diseases.</title>
        <authorList>
            <person name="Tisza M.J."/>
            <person name="Buck C.B."/>
        </authorList>
    </citation>
    <scope>NUCLEOTIDE SEQUENCE</scope>
    <source>
        <strain evidence="1">CtPuP5</strain>
    </source>
</reference>
<name>A0A8S5L9Z1_9CAUD</name>
<evidence type="ECO:0000313" key="1">
    <source>
        <dbReference type="EMBL" id="DAD66586.1"/>
    </source>
</evidence>
<organism evidence="1">
    <name type="scientific">Myoviridae sp. ctPuP5</name>
    <dbReference type="NCBI Taxonomy" id="2823543"/>
    <lineage>
        <taxon>Viruses</taxon>
        <taxon>Duplodnaviria</taxon>
        <taxon>Heunggongvirae</taxon>
        <taxon>Uroviricota</taxon>
        <taxon>Caudoviricetes</taxon>
    </lineage>
</organism>
<dbReference type="EMBL" id="BK014662">
    <property type="protein sequence ID" value="DAD66586.1"/>
    <property type="molecule type" value="Genomic_DNA"/>
</dbReference>
<protein>
    <submittedName>
        <fullName evidence="1">Uncharacterized protein</fullName>
    </submittedName>
</protein>
<proteinExistence type="predicted"/>